<evidence type="ECO:0000313" key="4">
    <source>
        <dbReference type="EMBL" id="KAK6336597.1"/>
    </source>
</evidence>
<keyword evidence="2" id="KW-0862">Zinc</keyword>
<accession>A0AAN8RBD6</accession>
<dbReference type="Pfam" id="PF00653">
    <property type="entry name" value="BIR"/>
    <property type="match status" value="2"/>
</dbReference>
<feature type="compositionally biased region" description="Basic residues" evidence="3">
    <location>
        <begin position="706"/>
        <end position="715"/>
    </location>
</feature>
<evidence type="ECO:0000256" key="2">
    <source>
        <dbReference type="ARBA" id="ARBA00022833"/>
    </source>
</evidence>
<feature type="compositionally biased region" description="Basic residues" evidence="3">
    <location>
        <begin position="266"/>
        <end position="286"/>
    </location>
</feature>
<dbReference type="InterPro" id="IPR001370">
    <property type="entry name" value="BIR_rpt"/>
</dbReference>
<feature type="compositionally biased region" description="Pro residues" evidence="3">
    <location>
        <begin position="627"/>
        <end position="640"/>
    </location>
</feature>
<dbReference type="GO" id="GO:0046872">
    <property type="term" value="F:metal ion binding"/>
    <property type="evidence" value="ECO:0007669"/>
    <property type="project" value="UniProtKB-KW"/>
</dbReference>
<dbReference type="PANTHER" id="PTHR46771:SF5">
    <property type="entry name" value="DETERIN"/>
    <property type="match status" value="1"/>
</dbReference>
<feature type="compositionally biased region" description="Basic and acidic residues" evidence="3">
    <location>
        <begin position="303"/>
        <end position="314"/>
    </location>
</feature>
<dbReference type="PROSITE" id="PS50143">
    <property type="entry name" value="BIR_REPEAT_2"/>
    <property type="match status" value="2"/>
</dbReference>
<name>A0AAN8RBD6_9PEZI</name>
<feature type="region of interest" description="Disordered" evidence="3">
    <location>
        <begin position="1"/>
        <end position="33"/>
    </location>
</feature>
<evidence type="ECO:0000256" key="3">
    <source>
        <dbReference type="SAM" id="MobiDB-lite"/>
    </source>
</evidence>
<reference evidence="4 5" key="1">
    <citation type="submission" date="2019-10" db="EMBL/GenBank/DDBJ databases">
        <authorList>
            <person name="Palmer J.M."/>
        </authorList>
    </citation>
    <scope>NUCLEOTIDE SEQUENCE [LARGE SCALE GENOMIC DNA]</scope>
    <source>
        <strain evidence="4 5">TWF718</strain>
    </source>
</reference>
<feature type="compositionally biased region" description="Basic residues" evidence="3">
    <location>
        <begin position="57"/>
        <end position="69"/>
    </location>
</feature>
<feature type="region of interest" description="Disordered" evidence="3">
    <location>
        <begin position="827"/>
        <end position="880"/>
    </location>
</feature>
<gene>
    <name evidence="4" type="ORF">TWF718_009399</name>
</gene>
<proteinExistence type="predicted"/>
<feature type="region of interest" description="Disordered" evidence="3">
    <location>
        <begin position="48"/>
        <end position="75"/>
    </location>
</feature>
<feature type="compositionally biased region" description="Polar residues" evidence="3">
    <location>
        <begin position="669"/>
        <end position="684"/>
    </location>
</feature>
<feature type="compositionally biased region" description="Basic and acidic residues" evidence="3">
    <location>
        <begin position="328"/>
        <end position="346"/>
    </location>
</feature>
<feature type="region of interest" description="Disordered" evidence="3">
    <location>
        <begin position="242"/>
        <end position="815"/>
    </location>
</feature>
<dbReference type="Proteomes" id="UP001313282">
    <property type="component" value="Unassembled WGS sequence"/>
</dbReference>
<feature type="compositionally biased region" description="Polar residues" evidence="3">
    <location>
        <begin position="849"/>
        <end position="880"/>
    </location>
</feature>
<feature type="compositionally biased region" description="Polar residues" evidence="3">
    <location>
        <begin position="562"/>
        <end position="583"/>
    </location>
</feature>
<feature type="compositionally biased region" description="Acidic residues" evidence="3">
    <location>
        <begin position="782"/>
        <end position="807"/>
    </location>
</feature>
<feature type="compositionally biased region" description="Basic residues" evidence="3">
    <location>
        <begin position="499"/>
        <end position="511"/>
    </location>
</feature>
<dbReference type="Gene3D" id="1.10.1170.10">
    <property type="entry name" value="Inhibitor Of Apoptosis Protein (2mihbC-IAP-1), Chain A"/>
    <property type="match status" value="2"/>
</dbReference>
<sequence>MSRRLSTRQQNLVKKTPIAEAVGPDADEKSAPPVNFIGVKQYFTEEQRLKSFTSPPTRKRQSNAKKGSKASKWSWPASHPAAELMARAGFYFKPTQGEEDNAACFLCQKNMSFWEPEDDPAEQHGRHGTTCGWALTMCRDLVVDGKIVAEPLGEEMCRARRMTFDQWWPHQDKKGWKPTVEKIVMAGFIFRPRGEGDDTVFCPYCSLSIDAWEKDDDPRKTHEELGTGKCLFLQDTANSSISTASEKGNSAMEATDAGEAEEKPSSKRRVSRARKGSVNQRKKITPRNKPDQDGQQDPVSKSGDAENHAKESKKPVRGKKRGSAAMEEGGKKLLFPKEDDGPKAGDGEQLPEGLETQKPRPTKRRVTRASIVNQSSALDLATSAPSHIACGDDNDAEPTSPHNTPVKPKPKEKKKAIRPSTTASKPGKTTKKTTSKTPLNLPGPSDEEIGRELEREIMGGKGDTDNTNMKAGPLDPELGSFHDSNNLAESDAAEQPAKKTTRRLTRTKPVSRRSPSPVSAGPPDGQELTQPKPRRKGLTRTKTQTPSSTGVQSGLGDVIRLETTNNIETDVETTVKTLPTPQDMSEGAIPARGTRSNERSSLLDRPAQTPTPKHSEAAPPNSKTEPIPTPKVPEPVPPVESVPVEAIANSASTIEEGGCSTEDTKGSQEESPTQTVATTSTSISHTKDKDMKRKSDVVADDGKDRRTSKKRKTVKVVKAVTPRISPKKEVGALIPPESQKIQDNSKPKGQSVGSPRQKSAATTVSEESAPQAEVPVSHEDPALEEQDTILDDPGDNQDGGAEGEEDGSVIVQESMYDDNTVGVILDGYTRPRAVSPQKPVQEEAPSASGIGNSPYSPRLSSDIESQDSIPNTQFSAPASQMTVATSFQGSFRGVSFVRAAEEPAPAERGVSPIDDVREQSVVVSPKQSRTPLSVLSKSHNGALALMTPRNRAEDVTFAPVQSHKPWKSTDVDLYIDGLKENQEMELRGGGLSDSERDMTVAEWIMNVSKRAEKQLIQKGELLVRFFEEEAERAVAAIEAIETE</sequence>
<protein>
    <submittedName>
        <fullName evidence="4">Uncharacterized protein</fullName>
    </submittedName>
</protein>
<dbReference type="EMBL" id="JAVHNR010000007">
    <property type="protein sequence ID" value="KAK6336597.1"/>
    <property type="molecule type" value="Genomic_DNA"/>
</dbReference>
<evidence type="ECO:0000313" key="5">
    <source>
        <dbReference type="Proteomes" id="UP001313282"/>
    </source>
</evidence>
<feature type="compositionally biased region" description="Basic residues" evidence="3">
    <location>
        <begin position="408"/>
        <end position="417"/>
    </location>
</feature>
<dbReference type="SMART" id="SM00238">
    <property type="entry name" value="BIR"/>
    <property type="match status" value="2"/>
</dbReference>
<dbReference type="AlphaFoldDB" id="A0AAN8RBD6"/>
<feature type="compositionally biased region" description="Basic and acidic residues" evidence="3">
    <location>
        <begin position="685"/>
        <end position="705"/>
    </location>
</feature>
<feature type="compositionally biased region" description="Polar residues" evidence="3">
    <location>
        <begin position="739"/>
        <end position="768"/>
    </location>
</feature>
<organism evidence="4 5">
    <name type="scientific">Orbilia javanica</name>
    <dbReference type="NCBI Taxonomy" id="47235"/>
    <lineage>
        <taxon>Eukaryota</taxon>
        <taxon>Fungi</taxon>
        <taxon>Dikarya</taxon>
        <taxon>Ascomycota</taxon>
        <taxon>Pezizomycotina</taxon>
        <taxon>Orbiliomycetes</taxon>
        <taxon>Orbiliales</taxon>
        <taxon>Orbiliaceae</taxon>
        <taxon>Orbilia</taxon>
    </lineage>
</organism>
<dbReference type="InterPro" id="IPR051190">
    <property type="entry name" value="Baculoviral_IAP"/>
</dbReference>
<dbReference type="SUPFAM" id="SSF57924">
    <property type="entry name" value="Inhibitor of apoptosis (IAP) repeat"/>
    <property type="match status" value="2"/>
</dbReference>
<feature type="compositionally biased region" description="Basic and acidic residues" evidence="3">
    <location>
        <begin position="448"/>
        <end position="464"/>
    </location>
</feature>
<keyword evidence="1" id="KW-0479">Metal-binding</keyword>
<feature type="compositionally biased region" description="Polar residues" evidence="3">
    <location>
        <begin position="540"/>
        <end position="552"/>
    </location>
</feature>
<dbReference type="PANTHER" id="PTHR46771">
    <property type="entry name" value="DETERIN"/>
    <property type="match status" value="1"/>
</dbReference>
<comment type="caution">
    <text evidence="4">The sequence shown here is derived from an EMBL/GenBank/DDBJ whole genome shotgun (WGS) entry which is preliminary data.</text>
</comment>
<keyword evidence="5" id="KW-1185">Reference proteome</keyword>
<evidence type="ECO:0000256" key="1">
    <source>
        <dbReference type="ARBA" id="ARBA00022723"/>
    </source>
</evidence>